<feature type="region of interest" description="Disordered" evidence="1">
    <location>
        <begin position="61"/>
        <end position="97"/>
    </location>
</feature>
<accession>A0AAV4JT64</accession>
<gene>
    <name evidence="3" type="ORF">ElyMa_001655800</name>
</gene>
<dbReference type="PANTHER" id="PTHR22948:SF29">
    <property type="entry name" value="FI02030P-RELATED"/>
    <property type="match status" value="1"/>
</dbReference>
<dbReference type="InterPro" id="IPR035437">
    <property type="entry name" value="SNase_OB-fold_sf"/>
</dbReference>
<comment type="caution">
    <text evidence="3">The sequence shown here is derived from an EMBL/GenBank/DDBJ whole genome shotgun (WGS) entry which is preliminary data.</text>
</comment>
<evidence type="ECO:0000259" key="2">
    <source>
        <dbReference type="PROSITE" id="PS50304"/>
    </source>
</evidence>
<proteinExistence type="predicted"/>
<evidence type="ECO:0000313" key="4">
    <source>
        <dbReference type="Proteomes" id="UP000762676"/>
    </source>
</evidence>
<dbReference type="PANTHER" id="PTHR22948">
    <property type="entry name" value="TUDOR DOMAIN CONTAINING PROTEIN"/>
    <property type="match status" value="1"/>
</dbReference>
<dbReference type="AlphaFoldDB" id="A0AAV4JT64"/>
<dbReference type="Proteomes" id="UP000762676">
    <property type="component" value="Unassembled WGS sequence"/>
</dbReference>
<dbReference type="FunFam" id="2.30.30.140:FF:000018">
    <property type="entry name" value="Serine/threonine-protein kinase 31"/>
    <property type="match status" value="1"/>
</dbReference>
<dbReference type="Gene3D" id="2.40.50.90">
    <property type="match status" value="1"/>
</dbReference>
<dbReference type="Pfam" id="PF00567">
    <property type="entry name" value="TUDOR"/>
    <property type="match status" value="1"/>
</dbReference>
<name>A0AAV4JT64_9GAST</name>
<sequence>MAIKFLSEQVTKIKKILSFCSVPLRNRQLVTPAIDDWTAQATRLLKQLTDNGQVQMRIVHPRSKRRRNLSDSPSVSPISPETLSDPNQPSPTGASPPSFFEIPHLVDIISRQGKEAQAISVASALVKAGHAKSVTTESQLETLAKLNAQSLDRRLLGLQQMMHSMKKAKSGLHNQAAVDTTTLITTPSRSGKSQHRRIPACLQTTKMKSKGRTSLLSKLASSEALGRSESLTPALKNMKVTPDKQTHLTGQAVDHANLELPTELSLTLGVEVDKKLRDAGLAVQKQEKSGMVELLKASETDNSKSNSDFDCMGKEENGEFEEDEFDYDVVVTSAISPSSFFVQPVNGHRDLAWLVEGLNKRFGALTDQILLLMSNAYTPVEHTICCAVFSEDGCYYRGLVLDVKSDMVLIFFIDFGDFERVPRNKVYPLSEEFTAIPPLALWCSLKGVMPPETDDTQSKTHSWSVQTVKTFKAFVKKCKLLNIVVSKSAQQRIKCRQTIQSEPLEVFLIDRSETTEGSIEDDQGSDTDQSNEEICLNYELIHLGLAVVQPSPIKRTTVLSKQMNTIRHKSRMEDTSF</sequence>
<evidence type="ECO:0000256" key="1">
    <source>
        <dbReference type="SAM" id="MobiDB-lite"/>
    </source>
</evidence>
<dbReference type="InterPro" id="IPR002999">
    <property type="entry name" value="Tudor"/>
</dbReference>
<evidence type="ECO:0000313" key="3">
    <source>
        <dbReference type="EMBL" id="GFS24117.1"/>
    </source>
</evidence>
<feature type="compositionally biased region" description="Polar residues" evidence="1">
    <location>
        <begin position="70"/>
        <end position="95"/>
    </location>
</feature>
<dbReference type="SMART" id="SM00333">
    <property type="entry name" value="TUDOR"/>
    <property type="match status" value="1"/>
</dbReference>
<dbReference type="Gene3D" id="2.30.30.140">
    <property type="match status" value="1"/>
</dbReference>
<feature type="domain" description="Tudor" evidence="2">
    <location>
        <begin position="378"/>
        <end position="436"/>
    </location>
</feature>
<organism evidence="3 4">
    <name type="scientific">Elysia marginata</name>
    <dbReference type="NCBI Taxonomy" id="1093978"/>
    <lineage>
        <taxon>Eukaryota</taxon>
        <taxon>Metazoa</taxon>
        <taxon>Spiralia</taxon>
        <taxon>Lophotrochozoa</taxon>
        <taxon>Mollusca</taxon>
        <taxon>Gastropoda</taxon>
        <taxon>Heterobranchia</taxon>
        <taxon>Euthyneura</taxon>
        <taxon>Panpulmonata</taxon>
        <taxon>Sacoglossa</taxon>
        <taxon>Placobranchoidea</taxon>
        <taxon>Plakobranchidae</taxon>
        <taxon>Elysia</taxon>
    </lineage>
</organism>
<reference evidence="3 4" key="1">
    <citation type="journal article" date="2021" name="Elife">
        <title>Chloroplast acquisition without the gene transfer in kleptoplastic sea slugs, Plakobranchus ocellatus.</title>
        <authorList>
            <person name="Maeda T."/>
            <person name="Takahashi S."/>
            <person name="Yoshida T."/>
            <person name="Shimamura S."/>
            <person name="Takaki Y."/>
            <person name="Nagai Y."/>
            <person name="Toyoda A."/>
            <person name="Suzuki Y."/>
            <person name="Arimoto A."/>
            <person name="Ishii H."/>
            <person name="Satoh N."/>
            <person name="Nishiyama T."/>
            <person name="Hasebe M."/>
            <person name="Maruyama T."/>
            <person name="Minagawa J."/>
            <person name="Obokata J."/>
            <person name="Shigenobu S."/>
        </authorList>
    </citation>
    <scope>NUCLEOTIDE SEQUENCE [LARGE SCALE GENOMIC DNA]</scope>
</reference>
<dbReference type="PROSITE" id="PS50304">
    <property type="entry name" value="TUDOR"/>
    <property type="match status" value="1"/>
</dbReference>
<dbReference type="EMBL" id="BMAT01003367">
    <property type="protein sequence ID" value="GFS24117.1"/>
    <property type="molecule type" value="Genomic_DNA"/>
</dbReference>
<dbReference type="InterPro" id="IPR050621">
    <property type="entry name" value="Tudor_domain_containing"/>
</dbReference>
<dbReference type="SUPFAM" id="SSF63748">
    <property type="entry name" value="Tudor/PWWP/MBT"/>
    <property type="match status" value="1"/>
</dbReference>
<keyword evidence="4" id="KW-1185">Reference proteome</keyword>
<protein>
    <submittedName>
        <fullName evidence="3">Tudor domain-containing protein 1</fullName>
    </submittedName>
</protein>